<protein>
    <submittedName>
        <fullName evidence="3">Cation diffusion facilitator family transporter</fullName>
    </submittedName>
</protein>
<keyword evidence="1" id="KW-0472">Membrane</keyword>
<accession>A0A1I7WWZ9</accession>
<name>A0A1I7WWZ9_HETBA</name>
<dbReference type="AlphaFoldDB" id="A0A1I7WWZ9"/>
<organism evidence="2 3">
    <name type="scientific">Heterorhabditis bacteriophora</name>
    <name type="common">Entomopathogenic nematode worm</name>
    <dbReference type="NCBI Taxonomy" id="37862"/>
    <lineage>
        <taxon>Eukaryota</taxon>
        <taxon>Metazoa</taxon>
        <taxon>Ecdysozoa</taxon>
        <taxon>Nematoda</taxon>
        <taxon>Chromadorea</taxon>
        <taxon>Rhabditida</taxon>
        <taxon>Rhabditina</taxon>
        <taxon>Rhabditomorpha</taxon>
        <taxon>Strongyloidea</taxon>
        <taxon>Heterorhabditidae</taxon>
        <taxon>Heterorhabditis</taxon>
    </lineage>
</organism>
<feature type="transmembrane region" description="Helical" evidence="1">
    <location>
        <begin position="174"/>
        <end position="200"/>
    </location>
</feature>
<keyword evidence="1" id="KW-0812">Transmembrane</keyword>
<sequence>MQPFSKSWYYWAVLVLLIVQVVLSINYHVLICNMPIANTLLLLVIMAHHGYALGEQARPLFHRICGCVAFIAVLFVNTTHALELLTDYGEDDHGHSHEISHDLDSDDNHIEHSYGFVPKPYVIVSIFDVCLKCLILALGHIPPMGLHPFLRIILHTLSPSTVIGKFFHMLKACFHYLVITYFSSAFTFTIMIFIILLIFYECNDFLGMYTLGLVIPDRIGETWMWKHIDPLVAVIMTMLFFGLIIPAFREMMPYIFADTPEKFQVDTFQDEISTTFTDVTCTHIHAYRLWPGNVFEALIHINIRVDKSQERWSEAAATRYAEIRQNVNSVLTKAGAQKVVVEPRFIDVTETNIPWVGCIAENCFKQERGCCKGGSSSASSTP</sequence>
<dbReference type="Proteomes" id="UP000095283">
    <property type="component" value="Unplaced"/>
</dbReference>
<reference evidence="3" key="1">
    <citation type="submission" date="2016-11" db="UniProtKB">
        <authorList>
            <consortium name="WormBaseParasite"/>
        </authorList>
    </citation>
    <scope>IDENTIFICATION</scope>
</reference>
<evidence type="ECO:0000313" key="2">
    <source>
        <dbReference type="Proteomes" id="UP000095283"/>
    </source>
</evidence>
<keyword evidence="2" id="KW-1185">Reference proteome</keyword>
<feature type="transmembrane region" description="Helical" evidence="1">
    <location>
        <begin position="231"/>
        <end position="248"/>
    </location>
</feature>
<feature type="transmembrane region" description="Helical" evidence="1">
    <location>
        <begin position="36"/>
        <end position="53"/>
    </location>
</feature>
<feature type="transmembrane region" description="Helical" evidence="1">
    <location>
        <begin position="7"/>
        <end position="30"/>
    </location>
</feature>
<feature type="transmembrane region" description="Helical" evidence="1">
    <location>
        <begin position="60"/>
        <end position="82"/>
    </location>
</feature>
<evidence type="ECO:0000313" key="3">
    <source>
        <dbReference type="WBParaSite" id="Hba_09708"/>
    </source>
</evidence>
<proteinExistence type="predicted"/>
<dbReference type="WBParaSite" id="Hba_09708">
    <property type="protein sequence ID" value="Hba_09708"/>
    <property type="gene ID" value="Hba_09708"/>
</dbReference>
<keyword evidence="1" id="KW-1133">Transmembrane helix</keyword>
<evidence type="ECO:0000256" key="1">
    <source>
        <dbReference type="SAM" id="Phobius"/>
    </source>
</evidence>